<dbReference type="InterPro" id="IPR051124">
    <property type="entry name" value="Phosphate_Transport_Permease"/>
</dbReference>
<dbReference type="AlphaFoldDB" id="J2ZYQ8"/>
<dbReference type="RefSeq" id="WP_009732964.1">
    <property type="nucleotide sequence ID" value="NZ_ALJD01000009.1"/>
</dbReference>
<evidence type="ECO:0000256" key="9">
    <source>
        <dbReference type="RuleBase" id="RU363032"/>
    </source>
</evidence>
<keyword evidence="5 10" id="KW-0592">Phosphate transport</keyword>
<dbReference type="OrthoDB" id="301029at2157"/>
<dbReference type="GO" id="GO:0005315">
    <property type="term" value="F:phosphate transmembrane transporter activity"/>
    <property type="evidence" value="ECO:0007669"/>
    <property type="project" value="InterPro"/>
</dbReference>
<dbReference type="Proteomes" id="UP000007813">
    <property type="component" value="Unassembled WGS sequence"/>
</dbReference>
<evidence type="ECO:0000256" key="2">
    <source>
        <dbReference type="ARBA" id="ARBA00007069"/>
    </source>
</evidence>
<dbReference type="InterPro" id="IPR011864">
    <property type="entry name" value="Phosphate_PstC"/>
</dbReference>
<reference evidence="12 13" key="1">
    <citation type="journal article" date="2012" name="J. Bacteriol.">
        <title>Draft Genome Sequence of the Extremely Halophilic Archaeon Halogranum salarium B-1T.</title>
        <authorList>
            <person name="Kim K.K."/>
            <person name="Lee K.C."/>
            <person name="Lee J.S."/>
        </authorList>
    </citation>
    <scope>NUCLEOTIDE SEQUENCE [LARGE SCALE GENOMIC DNA]</scope>
    <source>
        <strain evidence="12 13">B-1</strain>
    </source>
</reference>
<evidence type="ECO:0000256" key="4">
    <source>
        <dbReference type="ARBA" id="ARBA00022475"/>
    </source>
</evidence>
<evidence type="ECO:0000313" key="13">
    <source>
        <dbReference type="Proteomes" id="UP000007813"/>
    </source>
</evidence>
<dbReference type="GO" id="GO:0005886">
    <property type="term" value="C:plasma membrane"/>
    <property type="evidence" value="ECO:0007669"/>
    <property type="project" value="UniProtKB-SubCell"/>
</dbReference>
<feature type="transmembrane region" description="Helical" evidence="9">
    <location>
        <begin position="20"/>
        <end position="40"/>
    </location>
</feature>
<evidence type="ECO:0000313" key="12">
    <source>
        <dbReference type="EMBL" id="EJN58158.1"/>
    </source>
</evidence>
<dbReference type="PANTHER" id="PTHR30425:SF1">
    <property type="entry name" value="PHOSPHATE TRANSPORT SYSTEM PERMEASE PROTEIN PSTC"/>
    <property type="match status" value="1"/>
</dbReference>
<keyword evidence="6 9" id="KW-0812">Transmembrane</keyword>
<evidence type="ECO:0000259" key="11">
    <source>
        <dbReference type="PROSITE" id="PS50928"/>
    </source>
</evidence>
<organism evidence="12 13">
    <name type="scientific">Halogranum salarium B-1</name>
    <dbReference type="NCBI Taxonomy" id="1210908"/>
    <lineage>
        <taxon>Archaea</taxon>
        <taxon>Methanobacteriati</taxon>
        <taxon>Methanobacteriota</taxon>
        <taxon>Stenosarchaea group</taxon>
        <taxon>Halobacteria</taxon>
        <taxon>Halobacteriales</taxon>
        <taxon>Haloferacaceae</taxon>
    </lineage>
</organism>
<accession>J2ZYQ8</accession>
<dbReference type="Gene3D" id="1.10.3720.10">
    <property type="entry name" value="MetI-like"/>
    <property type="match status" value="1"/>
</dbReference>
<comment type="similarity">
    <text evidence="2 10">Belongs to the binding-protein-dependent transport system permease family. CysTW subfamily.</text>
</comment>
<keyword evidence="4 10" id="KW-1003">Cell membrane</keyword>
<evidence type="ECO:0000256" key="5">
    <source>
        <dbReference type="ARBA" id="ARBA00022592"/>
    </source>
</evidence>
<evidence type="ECO:0000256" key="1">
    <source>
        <dbReference type="ARBA" id="ARBA00004651"/>
    </source>
</evidence>
<evidence type="ECO:0000256" key="7">
    <source>
        <dbReference type="ARBA" id="ARBA00022989"/>
    </source>
</evidence>
<sequence length="356" mass="37065">MSQRTGISNVFDERLGDSTAFTAVAAVGALSLLATFVLFVVESDLASVALVVFVAAAAYGWLFHQAETAWGLSVLTTLVGIVVLGLILVFLFLEAEKAFETAGLSLLLRSAVPVWSPSQGIYGLQVAIHGTIVTTVIATLVAGPLGVAGALFISEIAPERVGELVKPAIEMLAGIPSIVYGFIGFAILNRYLFYELQLNTQGSLFLAGGVIGLMALPTVVSVAEDAITSVPESMKSGSLALGATDWQTMKGITLPAAFSGVSAAIILGIGRAVGETMAATVILGNVAGEFPNPIFDVFASTATLTSLIASQYGDAAETQLSALFVAGVVLFVIVMFLSLVSQLIERRMRRQLEGDS</sequence>
<evidence type="ECO:0000256" key="10">
    <source>
        <dbReference type="RuleBase" id="RU363054"/>
    </source>
</evidence>
<comment type="subcellular location">
    <subcellularLocation>
        <location evidence="1 9">Cell membrane</location>
        <topology evidence="1 9">Multi-pass membrane protein</topology>
    </subcellularLocation>
</comment>
<protein>
    <recommendedName>
        <fullName evidence="10">Phosphate transport system permease protein</fullName>
    </recommendedName>
</protein>
<feature type="transmembrane region" description="Helical" evidence="9">
    <location>
        <begin position="252"/>
        <end position="273"/>
    </location>
</feature>
<evidence type="ECO:0000256" key="8">
    <source>
        <dbReference type="ARBA" id="ARBA00023136"/>
    </source>
</evidence>
<feature type="transmembrane region" description="Helical" evidence="9">
    <location>
        <begin position="319"/>
        <end position="340"/>
    </location>
</feature>
<name>J2ZYQ8_9EURY</name>
<comment type="function">
    <text evidence="10">Part of the binding-protein-dependent transport system for phosphate; probably responsible for the translocation of the substrate across the membrane.</text>
</comment>
<evidence type="ECO:0000256" key="3">
    <source>
        <dbReference type="ARBA" id="ARBA00022448"/>
    </source>
</evidence>
<dbReference type="CDD" id="cd06261">
    <property type="entry name" value="TM_PBP2"/>
    <property type="match status" value="1"/>
</dbReference>
<keyword evidence="8 9" id="KW-0472">Membrane</keyword>
<feature type="domain" description="ABC transmembrane type-1" evidence="11">
    <location>
        <begin position="128"/>
        <end position="341"/>
    </location>
</feature>
<gene>
    <name evidence="12" type="ORF">HSB1_35750</name>
</gene>
<dbReference type="PANTHER" id="PTHR30425">
    <property type="entry name" value="PHOSPHATE TRANSPORT SYSTEM PERMEASE PROTEIN PST"/>
    <property type="match status" value="1"/>
</dbReference>
<dbReference type="InterPro" id="IPR035906">
    <property type="entry name" value="MetI-like_sf"/>
</dbReference>
<dbReference type="InterPro" id="IPR000515">
    <property type="entry name" value="MetI-like"/>
</dbReference>
<dbReference type="Pfam" id="PF00528">
    <property type="entry name" value="BPD_transp_1"/>
    <property type="match status" value="1"/>
</dbReference>
<comment type="caution">
    <text evidence="12">The sequence shown here is derived from an EMBL/GenBank/DDBJ whole genome shotgun (WGS) entry which is preliminary data.</text>
</comment>
<feature type="transmembrane region" description="Helical" evidence="9">
    <location>
        <begin position="69"/>
        <end position="93"/>
    </location>
</feature>
<keyword evidence="3 9" id="KW-0813">Transport</keyword>
<keyword evidence="7 9" id="KW-1133">Transmembrane helix</keyword>
<dbReference type="SUPFAM" id="SSF161098">
    <property type="entry name" value="MetI-like"/>
    <property type="match status" value="1"/>
</dbReference>
<dbReference type="eggNOG" id="arCOG00167">
    <property type="taxonomic scope" value="Archaea"/>
</dbReference>
<dbReference type="PROSITE" id="PS50928">
    <property type="entry name" value="ABC_TM1"/>
    <property type="match status" value="1"/>
</dbReference>
<dbReference type="NCBIfam" id="TIGR02138">
    <property type="entry name" value="phosphate_pstC"/>
    <property type="match status" value="1"/>
</dbReference>
<dbReference type="PATRIC" id="fig|1210908.3.peg.3405"/>
<feature type="transmembrane region" description="Helical" evidence="9">
    <location>
        <begin position="126"/>
        <end position="153"/>
    </location>
</feature>
<proteinExistence type="inferred from homology"/>
<dbReference type="GO" id="GO:0006817">
    <property type="term" value="P:phosphate ion transport"/>
    <property type="evidence" value="ECO:0007669"/>
    <property type="project" value="UniProtKB-KW"/>
</dbReference>
<feature type="transmembrane region" description="Helical" evidence="9">
    <location>
        <begin position="45"/>
        <end position="63"/>
    </location>
</feature>
<dbReference type="EMBL" id="ALJD01000009">
    <property type="protein sequence ID" value="EJN58158.1"/>
    <property type="molecule type" value="Genomic_DNA"/>
</dbReference>
<feature type="transmembrane region" description="Helical" evidence="9">
    <location>
        <begin position="204"/>
        <end position="223"/>
    </location>
</feature>
<feature type="transmembrane region" description="Helical" evidence="9">
    <location>
        <begin position="173"/>
        <end position="192"/>
    </location>
</feature>
<evidence type="ECO:0000256" key="6">
    <source>
        <dbReference type="ARBA" id="ARBA00022692"/>
    </source>
</evidence>